<protein>
    <submittedName>
        <fullName evidence="1">Uncharacterized protein</fullName>
    </submittedName>
</protein>
<evidence type="ECO:0000313" key="1">
    <source>
        <dbReference type="EMBL" id="KAJ1917572.1"/>
    </source>
</evidence>
<reference evidence="1" key="1">
    <citation type="submission" date="2022-07" db="EMBL/GenBank/DDBJ databases">
        <title>Phylogenomic reconstructions and comparative analyses of Kickxellomycotina fungi.</title>
        <authorList>
            <person name="Reynolds N.K."/>
            <person name="Stajich J.E."/>
            <person name="Barry K."/>
            <person name="Grigoriev I.V."/>
            <person name="Crous P."/>
            <person name="Smith M.E."/>
        </authorList>
    </citation>
    <scope>NUCLEOTIDE SEQUENCE</scope>
    <source>
        <strain evidence="1">NBRC 100468</strain>
    </source>
</reference>
<name>A0A9W8A261_9FUNG</name>
<dbReference type="EMBL" id="JANBPU010000068">
    <property type="protein sequence ID" value="KAJ1917572.1"/>
    <property type="molecule type" value="Genomic_DNA"/>
</dbReference>
<dbReference type="Proteomes" id="UP001150538">
    <property type="component" value="Unassembled WGS sequence"/>
</dbReference>
<dbReference type="AlphaFoldDB" id="A0A9W8A261"/>
<proteinExistence type="predicted"/>
<organism evidence="1 2">
    <name type="scientific">Mycoemilia scoparia</name>
    <dbReference type="NCBI Taxonomy" id="417184"/>
    <lineage>
        <taxon>Eukaryota</taxon>
        <taxon>Fungi</taxon>
        <taxon>Fungi incertae sedis</taxon>
        <taxon>Zoopagomycota</taxon>
        <taxon>Kickxellomycotina</taxon>
        <taxon>Kickxellomycetes</taxon>
        <taxon>Kickxellales</taxon>
        <taxon>Kickxellaceae</taxon>
        <taxon>Mycoemilia</taxon>
    </lineage>
</organism>
<evidence type="ECO:0000313" key="2">
    <source>
        <dbReference type="Proteomes" id="UP001150538"/>
    </source>
</evidence>
<gene>
    <name evidence="1" type="ORF">H4219_003135</name>
</gene>
<sequence length="255" mass="29152">MRTTVANSSALAHNVNHIKKLEKMVIAVENRLLNHGLTCCQMQRGNQPSLLKWGFSSCICSIGNGRITPFGYKEVLRLSIKFIENAEAISTKVYSQDGGGQTIEVFDTNHVEYCVHLYFSCVTLLQAILMSVTVRPHRSLDKEKQFLVALKRIYSHHTCILVIKETGIIQNPEDVTKTIDLYFSMNIDSALSTIDMLRRFVLNSNVLYGVVMVKFPEDRISWCTDFILDKRCFSRKKIEKCFKSLNTQIEQSIME</sequence>
<accession>A0A9W8A261</accession>
<comment type="caution">
    <text evidence="1">The sequence shown here is derived from an EMBL/GenBank/DDBJ whole genome shotgun (WGS) entry which is preliminary data.</text>
</comment>
<keyword evidence="2" id="KW-1185">Reference proteome</keyword>